<feature type="chain" id="PRO_5005800777" evidence="2">
    <location>
        <begin position="35"/>
        <end position="132"/>
    </location>
</feature>
<dbReference type="RefSeq" id="WP_062005280.1">
    <property type="nucleotide sequence ID" value="NZ_CP012677.1"/>
</dbReference>
<feature type="compositionally biased region" description="Basic and acidic residues" evidence="1">
    <location>
        <begin position="71"/>
        <end position="80"/>
    </location>
</feature>
<feature type="region of interest" description="Disordered" evidence="1">
    <location>
        <begin position="35"/>
        <end position="113"/>
    </location>
</feature>
<evidence type="ECO:0000256" key="2">
    <source>
        <dbReference type="SAM" id="SignalP"/>
    </source>
</evidence>
<accession>A0A0M4QUX0</accession>
<dbReference type="OrthoDB" id="4954835at2"/>
<dbReference type="KEGG" id="aaq:AOC05_02095"/>
<name>A0A0M4QUX0_9MICC</name>
<evidence type="ECO:0000313" key="4">
    <source>
        <dbReference type="Proteomes" id="UP000062833"/>
    </source>
</evidence>
<feature type="compositionally biased region" description="Low complexity" evidence="1">
    <location>
        <begin position="46"/>
        <end position="63"/>
    </location>
</feature>
<keyword evidence="4" id="KW-1185">Reference proteome</keyword>
<organism evidence="3 4">
    <name type="scientific">Arthrobacter alpinus</name>
    <dbReference type="NCBI Taxonomy" id="656366"/>
    <lineage>
        <taxon>Bacteria</taxon>
        <taxon>Bacillati</taxon>
        <taxon>Actinomycetota</taxon>
        <taxon>Actinomycetes</taxon>
        <taxon>Micrococcales</taxon>
        <taxon>Micrococcaceae</taxon>
        <taxon>Arthrobacter</taxon>
    </lineage>
</organism>
<sequence>MRGTSPSFRLLTHALLLAFAAFALVVIGCTGAQASPATVTSPTARSSTVQSATAQSSAVQSTAPGSPKCVPGRDKAKVERNTVAPNPAHLQPSPANPDSARPDRARADTSVLQFSSRDPAALTHLDLGIVRT</sequence>
<keyword evidence="2" id="KW-0732">Signal</keyword>
<reference evidence="4" key="1">
    <citation type="submission" date="2015-09" db="EMBL/GenBank/DDBJ databases">
        <title>Complete genome of Arthrobacter alpinus strain R3.8.</title>
        <authorList>
            <person name="See-Too W.S."/>
            <person name="Chan K.G."/>
        </authorList>
    </citation>
    <scope>NUCLEOTIDE SEQUENCE [LARGE SCALE GENOMIC DNA]</scope>
    <source>
        <strain evidence="4">R3.8</strain>
    </source>
</reference>
<dbReference type="Proteomes" id="UP000062833">
    <property type="component" value="Chromosome"/>
</dbReference>
<proteinExistence type="predicted"/>
<gene>
    <name evidence="3" type="ORF">AOC05_02095</name>
</gene>
<dbReference type="PROSITE" id="PS51257">
    <property type="entry name" value="PROKAR_LIPOPROTEIN"/>
    <property type="match status" value="1"/>
</dbReference>
<dbReference type="PATRIC" id="fig|656366.3.peg.474"/>
<evidence type="ECO:0000313" key="3">
    <source>
        <dbReference type="EMBL" id="ALE91423.1"/>
    </source>
</evidence>
<protein>
    <submittedName>
        <fullName evidence="3">Uncharacterized protein</fullName>
    </submittedName>
</protein>
<feature type="signal peptide" evidence="2">
    <location>
        <begin position="1"/>
        <end position="34"/>
    </location>
</feature>
<dbReference type="EMBL" id="CP012677">
    <property type="protein sequence ID" value="ALE91423.1"/>
    <property type="molecule type" value="Genomic_DNA"/>
</dbReference>
<evidence type="ECO:0000256" key="1">
    <source>
        <dbReference type="SAM" id="MobiDB-lite"/>
    </source>
</evidence>
<dbReference type="AlphaFoldDB" id="A0A0M4QUX0"/>
<feature type="compositionally biased region" description="Polar residues" evidence="1">
    <location>
        <begin position="35"/>
        <end position="45"/>
    </location>
</feature>